<accession>A0A9W8N3U4</accession>
<protein>
    <recommendedName>
        <fullName evidence="1">Amidase domain-containing protein</fullName>
    </recommendedName>
</protein>
<evidence type="ECO:0000313" key="2">
    <source>
        <dbReference type="EMBL" id="KAJ3553172.1"/>
    </source>
</evidence>
<sequence length="370" mass="40121">MCAFSIGTETDGSVIFPADRNAVVGIKPTVGLTSTRGVIPEAPSLDTVGAFGRSVEDAAIVLDIIAEKDSIPQEDVGTGDTSLGRTGTGREYTSWLAKRDALKGAKFGRPWTRVWEAASNNPRYKSQYLALGNLIKEIEDAGARVLDADFPSAGEIISPDGWDWQYADGVSGSELSEFEVVKAEFYRSLSNYLHTLGDNKEEILTLEDVIAYNIKHTDKEGGIPGTHPAWPTGQDNFDRCVESKDDSEALYRKALEYNRRKSREEGIDAAMALGRDELDGLLVPVQAEGGVACSVAAKAGYPMITIPVGVGDDGVPFGMGIIHKGWQEAKLIKFASAIEDLVHHRPQPKFFNFDADNYTYVGKPPSDDAN</sequence>
<dbReference type="PANTHER" id="PTHR42678:SF37">
    <property type="entry name" value="AMIDASE C869.01-RELATED"/>
    <property type="match status" value="1"/>
</dbReference>
<organism evidence="2 3">
    <name type="scientific">Xylaria arbuscula</name>
    <dbReference type="NCBI Taxonomy" id="114810"/>
    <lineage>
        <taxon>Eukaryota</taxon>
        <taxon>Fungi</taxon>
        <taxon>Dikarya</taxon>
        <taxon>Ascomycota</taxon>
        <taxon>Pezizomycotina</taxon>
        <taxon>Sordariomycetes</taxon>
        <taxon>Xylariomycetidae</taxon>
        <taxon>Xylariales</taxon>
        <taxon>Xylariaceae</taxon>
        <taxon>Xylaria</taxon>
    </lineage>
</organism>
<evidence type="ECO:0000313" key="3">
    <source>
        <dbReference type="Proteomes" id="UP001148614"/>
    </source>
</evidence>
<dbReference type="PANTHER" id="PTHR42678">
    <property type="entry name" value="AMIDASE"/>
    <property type="match status" value="1"/>
</dbReference>
<dbReference type="EMBL" id="JANPWZ010003336">
    <property type="protein sequence ID" value="KAJ3553172.1"/>
    <property type="molecule type" value="Genomic_DNA"/>
</dbReference>
<dbReference type="InterPro" id="IPR023631">
    <property type="entry name" value="Amidase_dom"/>
</dbReference>
<reference evidence="2" key="1">
    <citation type="submission" date="2022-07" db="EMBL/GenBank/DDBJ databases">
        <title>Genome Sequence of Xylaria arbuscula.</title>
        <authorList>
            <person name="Buettner E."/>
        </authorList>
    </citation>
    <scope>NUCLEOTIDE SEQUENCE</scope>
    <source>
        <strain evidence="2">VT107</strain>
    </source>
</reference>
<name>A0A9W8N3U4_9PEZI</name>
<gene>
    <name evidence="2" type="ORF">NPX13_g10945</name>
</gene>
<dbReference type="Pfam" id="PF01425">
    <property type="entry name" value="Amidase"/>
    <property type="match status" value="1"/>
</dbReference>
<comment type="caution">
    <text evidence="2">The sequence shown here is derived from an EMBL/GenBank/DDBJ whole genome shotgun (WGS) entry which is preliminary data.</text>
</comment>
<dbReference type="Gene3D" id="3.90.1300.10">
    <property type="entry name" value="Amidase signature (AS) domain"/>
    <property type="match status" value="1"/>
</dbReference>
<proteinExistence type="predicted"/>
<feature type="domain" description="Amidase" evidence="1">
    <location>
        <begin position="1"/>
        <end position="172"/>
    </location>
</feature>
<dbReference type="AlphaFoldDB" id="A0A9W8N3U4"/>
<evidence type="ECO:0000259" key="1">
    <source>
        <dbReference type="Pfam" id="PF01425"/>
    </source>
</evidence>
<dbReference type="SUPFAM" id="SSF75304">
    <property type="entry name" value="Amidase signature (AS) enzymes"/>
    <property type="match status" value="1"/>
</dbReference>
<dbReference type="InterPro" id="IPR036928">
    <property type="entry name" value="AS_sf"/>
</dbReference>
<dbReference type="Proteomes" id="UP001148614">
    <property type="component" value="Unassembled WGS sequence"/>
</dbReference>
<keyword evidence="3" id="KW-1185">Reference proteome</keyword>
<dbReference type="VEuPathDB" id="FungiDB:F4678DRAFT_438713"/>